<dbReference type="InterPro" id="IPR003018">
    <property type="entry name" value="GAF"/>
</dbReference>
<dbReference type="SUPFAM" id="SSF47384">
    <property type="entry name" value="Homodimeric domain of signal transducing histidine kinase"/>
    <property type="match status" value="1"/>
</dbReference>
<dbReference type="FunFam" id="3.30.565.10:FF:000006">
    <property type="entry name" value="Sensor histidine kinase WalK"/>
    <property type="match status" value="1"/>
</dbReference>
<accession>A0A7S8E6U3</accession>
<dbReference type="InterPro" id="IPR036097">
    <property type="entry name" value="HisK_dim/P_sf"/>
</dbReference>
<dbReference type="SUPFAM" id="SSF55874">
    <property type="entry name" value="ATPase domain of HSP90 chaperone/DNA topoisomerase II/histidine kinase"/>
    <property type="match status" value="1"/>
</dbReference>
<evidence type="ECO:0000313" key="12">
    <source>
        <dbReference type="EMBL" id="QPC81422.1"/>
    </source>
</evidence>
<feature type="region of interest" description="Disordered" evidence="8">
    <location>
        <begin position="1"/>
        <end position="23"/>
    </location>
</feature>
<name>A0A7S8E6U3_9CHLR</name>
<dbReference type="PANTHER" id="PTHR42878:SF15">
    <property type="entry name" value="BACTERIOPHYTOCHROME"/>
    <property type="match status" value="1"/>
</dbReference>
<dbReference type="PANTHER" id="PTHR42878">
    <property type="entry name" value="TWO-COMPONENT HISTIDINE KINASE"/>
    <property type="match status" value="1"/>
</dbReference>
<dbReference type="InterPro" id="IPR000700">
    <property type="entry name" value="PAS-assoc_C"/>
</dbReference>
<keyword evidence="4" id="KW-0808">Transferase</keyword>
<dbReference type="Gene3D" id="3.30.450.20">
    <property type="entry name" value="PAS domain"/>
    <property type="match status" value="2"/>
</dbReference>
<organism evidence="12 13">
    <name type="scientific">Phototrophicus methaneseepsis</name>
    <dbReference type="NCBI Taxonomy" id="2710758"/>
    <lineage>
        <taxon>Bacteria</taxon>
        <taxon>Bacillati</taxon>
        <taxon>Chloroflexota</taxon>
        <taxon>Candidatus Thermofontia</taxon>
        <taxon>Phototrophicales</taxon>
        <taxon>Phototrophicaceae</taxon>
        <taxon>Phototrophicus</taxon>
    </lineage>
</organism>
<dbReference type="InterPro" id="IPR001610">
    <property type="entry name" value="PAC"/>
</dbReference>
<keyword evidence="3" id="KW-0597">Phosphoprotein</keyword>
<dbReference type="SMART" id="SM00091">
    <property type="entry name" value="PAS"/>
    <property type="match status" value="2"/>
</dbReference>
<dbReference type="CDD" id="cd00130">
    <property type="entry name" value="PAS"/>
    <property type="match status" value="2"/>
</dbReference>
<dbReference type="SMART" id="SM00065">
    <property type="entry name" value="GAF"/>
    <property type="match status" value="1"/>
</dbReference>
<dbReference type="CDD" id="cd00082">
    <property type="entry name" value="HisKA"/>
    <property type="match status" value="1"/>
</dbReference>
<dbReference type="Pfam" id="PF08448">
    <property type="entry name" value="PAS_4"/>
    <property type="match status" value="2"/>
</dbReference>
<dbReference type="GO" id="GO:0000155">
    <property type="term" value="F:phosphorelay sensor kinase activity"/>
    <property type="evidence" value="ECO:0007669"/>
    <property type="project" value="InterPro"/>
</dbReference>
<dbReference type="NCBIfam" id="TIGR00229">
    <property type="entry name" value="sensory_box"/>
    <property type="match status" value="2"/>
</dbReference>
<evidence type="ECO:0000256" key="2">
    <source>
        <dbReference type="ARBA" id="ARBA00012438"/>
    </source>
</evidence>
<dbReference type="PRINTS" id="PR00344">
    <property type="entry name" value="BCTRLSENSOR"/>
</dbReference>
<dbReference type="Pfam" id="PF01590">
    <property type="entry name" value="GAF"/>
    <property type="match status" value="1"/>
</dbReference>
<dbReference type="InterPro" id="IPR035965">
    <property type="entry name" value="PAS-like_dom_sf"/>
</dbReference>
<feature type="domain" description="PAS" evidence="10">
    <location>
        <begin position="360"/>
        <end position="431"/>
    </location>
</feature>
<dbReference type="GO" id="GO:0016020">
    <property type="term" value="C:membrane"/>
    <property type="evidence" value="ECO:0007669"/>
    <property type="project" value="UniProtKB-SubCell"/>
</dbReference>
<dbReference type="SUPFAM" id="SSF55781">
    <property type="entry name" value="GAF domain-like"/>
    <property type="match status" value="1"/>
</dbReference>
<feature type="compositionally biased region" description="Polar residues" evidence="8">
    <location>
        <begin position="1"/>
        <end position="20"/>
    </location>
</feature>
<dbReference type="SUPFAM" id="SSF55785">
    <property type="entry name" value="PYP-like sensor domain (PAS domain)"/>
    <property type="match status" value="2"/>
</dbReference>
<evidence type="ECO:0000313" key="13">
    <source>
        <dbReference type="Proteomes" id="UP000594468"/>
    </source>
</evidence>
<evidence type="ECO:0000256" key="8">
    <source>
        <dbReference type="SAM" id="MobiDB-lite"/>
    </source>
</evidence>
<dbReference type="Gene3D" id="3.30.565.10">
    <property type="entry name" value="Histidine kinase-like ATPase, C-terminal domain"/>
    <property type="match status" value="1"/>
</dbReference>
<dbReference type="InterPro" id="IPR013656">
    <property type="entry name" value="PAS_4"/>
</dbReference>
<dbReference type="RefSeq" id="WP_195169495.1">
    <property type="nucleotide sequence ID" value="NZ_CP062983.1"/>
</dbReference>
<sequence length="739" mass="84276">MPTQNSNEGLTKGTNPTQSAHNEDALVDRITDTMTKIESRSDVSSVEMDMLSDIIQEIQASRKNLKRLHQVSVKTYDSIEEMFHEYLKIGCEILQLELGIISKVTTDENKYVVKSVYPANKGILKEDIFELNATYCATVIQNRETITYSEVGAIESMATHPVYLNMGLEAYIGTPIMVEGELYGTLNFTSRAPRKNQFGNLEAEFVEIMGQQIASAIVNERAARRNREVQTYLQNNEELLRMFVKHTPAAIAMFDKNVQYLICSDRWKVDYNIEDQEVIGRSHYDVFPEIGEDWKAIHQRCLRGHVERCEEDRFLRVDGSVTWLQWEVRPWYIAGEIGGIIMFTEVITQRKEAELALEQQKTLYQTLVSHLPDISTILYDKALRISIADGAYIKRLGYDLEAILGKTLLEIVPERIVSTLEPLYRRALDGESIQLENKATDGSIYDAHFVPIRDPEGDITHALITVQDITVRKKAELELQSLNRKLVRMNEEVQQFAYIVSHDMRAPLVNLKGFASLLLESTEKIQEVMSGVELEDEQQKEDLEQALTDRIPTAVKFIFSSVDRMDRFSQSILELSRIERRSVQYHNIEVQPIVQQIVSSLSHELQNKSIDIAIDELPAIYGDEISVDQIFGNIISNAVKYLPKDRTGHIKIGAEIKDNKVLFSVKDNGVGIAEKDYQKVFAPFRRIGRNTVEGEGMGLAYVQAQVRRHGGEIWFESEVDNGTTFYFTLPSKNLNEDNP</sequence>
<dbReference type="InterPro" id="IPR050351">
    <property type="entry name" value="BphY/WalK/GraS-like"/>
</dbReference>
<evidence type="ECO:0000256" key="7">
    <source>
        <dbReference type="ARBA" id="ARBA00023136"/>
    </source>
</evidence>
<keyword evidence="5" id="KW-0418">Kinase</keyword>
<dbReference type="InterPro" id="IPR003594">
    <property type="entry name" value="HATPase_dom"/>
</dbReference>
<dbReference type="EMBL" id="CP062983">
    <property type="protein sequence ID" value="QPC81422.1"/>
    <property type="molecule type" value="Genomic_DNA"/>
</dbReference>
<dbReference type="InterPro" id="IPR029016">
    <property type="entry name" value="GAF-like_dom_sf"/>
</dbReference>
<gene>
    <name evidence="12" type="ORF">G4Y79_17195</name>
</gene>
<dbReference type="SMART" id="SM00388">
    <property type="entry name" value="HisKA"/>
    <property type="match status" value="1"/>
</dbReference>
<dbReference type="GO" id="GO:0000156">
    <property type="term" value="F:phosphorelay response regulator activity"/>
    <property type="evidence" value="ECO:0007669"/>
    <property type="project" value="TreeGrafter"/>
</dbReference>
<dbReference type="PROSITE" id="PS50113">
    <property type="entry name" value="PAC"/>
    <property type="match status" value="2"/>
</dbReference>
<evidence type="ECO:0000256" key="3">
    <source>
        <dbReference type="ARBA" id="ARBA00022553"/>
    </source>
</evidence>
<dbReference type="AlphaFoldDB" id="A0A7S8E6U3"/>
<evidence type="ECO:0000259" key="10">
    <source>
        <dbReference type="PROSITE" id="PS50112"/>
    </source>
</evidence>
<dbReference type="InterPro" id="IPR003661">
    <property type="entry name" value="HisK_dim/P_dom"/>
</dbReference>
<dbReference type="GO" id="GO:0030295">
    <property type="term" value="F:protein kinase activator activity"/>
    <property type="evidence" value="ECO:0007669"/>
    <property type="project" value="TreeGrafter"/>
</dbReference>
<keyword evidence="7" id="KW-0472">Membrane</keyword>
<dbReference type="KEGG" id="pmet:G4Y79_17195"/>
<dbReference type="Proteomes" id="UP000594468">
    <property type="component" value="Chromosome"/>
</dbReference>
<dbReference type="SMART" id="SM00086">
    <property type="entry name" value="PAC"/>
    <property type="match status" value="2"/>
</dbReference>
<dbReference type="PROSITE" id="PS50109">
    <property type="entry name" value="HIS_KIN"/>
    <property type="match status" value="1"/>
</dbReference>
<keyword evidence="6" id="KW-0902">Two-component regulatory system</keyword>
<dbReference type="InterPro" id="IPR005467">
    <property type="entry name" value="His_kinase_dom"/>
</dbReference>
<dbReference type="GO" id="GO:0007234">
    <property type="term" value="P:osmosensory signaling via phosphorelay pathway"/>
    <property type="evidence" value="ECO:0007669"/>
    <property type="project" value="TreeGrafter"/>
</dbReference>
<dbReference type="Gene3D" id="1.10.287.130">
    <property type="match status" value="1"/>
</dbReference>
<dbReference type="InterPro" id="IPR004358">
    <property type="entry name" value="Sig_transdc_His_kin-like_C"/>
</dbReference>
<evidence type="ECO:0000256" key="5">
    <source>
        <dbReference type="ARBA" id="ARBA00022777"/>
    </source>
</evidence>
<proteinExistence type="predicted"/>
<protein>
    <recommendedName>
        <fullName evidence="2">histidine kinase</fullName>
        <ecNumber evidence="2">2.7.13.3</ecNumber>
    </recommendedName>
</protein>
<evidence type="ECO:0000256" key="6">
    <source>
        <dbReference type="ARBA" id="ARBA00023012"/>
    </source>
</evidence>
<feature type="domain" description="PAC" evidence="11">
    <location>
        <begin position="429"/>
        <end position="481"/>
    </location>
</feature>
<dbReference type="InterPro" id="IPR036890">
    <property type="entry name" value="HATPase_C_sf"/>
</dbReference>
<dbReference type="PROSITE" id="PS50112">
    <property type="entry name" value="PAS"/>
    <property type="match status" value="1"/>
</dbReference>
<dbReference type="Pfam" id="PF02518">
    <property type="entry name" value="HATPase_c"/>
    <property type="match status" value="1"/>
</dbReference>
<evidence type="ECO:0000256" key="1">
    <source>
        <dbReference type="ARBA" id="ARBA00000085"/>
    </source>
</evidence>
<dbReference type="InterPro" id="IPR000014">
    <property type="entry name" value="PAS"/>
</dbReference>
<dbReference type="SMART" id="SM00387">
    <property type="entry name" value="HATPase_c"/>
    <property type="match status" value="1"/>
</dbReference>
<feature type="domain" description="Histidine kinase" evidence="9">
    <location>
        <begin position="499"/>
        <end position="733"/>
    </location>
</feature>
<feature type="domain" description="PAC" evidence="11">
    <location>
        <begin position="308"/>
        <end position="359"/>
    </location>
</feature>
<evidence type="ECO:0000259" key="9">
    <source>
        <dbReference type="PROSITE" id="PS50109"/>
    </source>
</evidence>
<comment type="catalytic activity">
    <reaction evidence="1">
        <text>ATP + protein L-histidine = ADP + protein N-phospho-L-histidine.</text>
        <dbReference type="EC" id="2.7.13.3"/>
    </reaction>
</comment>
<dbReference type="Gene3D" id="3.30.450.40">
    <property type="match status" value="1"/>
</dbReference>
<reference evidence="12 13" key="1">
    <citation type="submission" date="2020-02" db="EMBL/GenBank/DDBJ databases">
        <authorList>
            <person name="Zheng R.K."/>
            <person name="Sun C.M."/>
        </authorList>
    </citation>
    <scope>NUCLEOTIDE SEQUENCE [LARGE SCALE GENOMIC DNA]</scope>
    <source>
        <strain evidence="13">rifampicinis</strain>
    </source>
</reference>
<evidence type="ECO:0000256" key="4">
    <source>
        <dbReference type="ARBA" id="ARBA00022679"/>
    </source>
</evidence>
<dbReference type="EC" id="2.7.13.3" evidence="2"/>
<keyword evidence="13" id="KW-1185">Reference proteome</keyword>
<dbReference type="Pfam" id="PF00512">
    <property type="entry name" value="HisKA"/>
    <property type="match status" value="1"/>
</dbReference>
<evidence type="ECO:0000259" key="11">
    <source>
        <dbReference type="PROSITE" id="PS50113"/>
    </source>
</evidence>